<dbReference type="RefSeq" id="WP_341467674.1">
    <property type="nucleotide sequence ID" value="NZ_CP128399.1"/>
</dbReference>
<name>A0A8T7M2S0_9CHLR</name>
<dbReference type="EMBL" id="JACATZ010000001">
    <property type="protein sequence ID" value="NWJ46421.1"/>
    <property type="molecule type" value="Genomic_DNA"/>
</dbReference>
<keyword evidence="4" id="KW-1185">Reference proteome</keyword>
<evidence type="ECO:0000313" key="1">
    <source>
        <dbReference type="EMBL" id="NWJ46421.1"/>
    </source>
</evidence>
<protein>
    <submittedName>
        <fullName evidence="1">Uncharacterized protein</fullName>
    </submittedName>
</protein>
<reference evidence="2" key="2">
    <citation type="journal article" date="2024" name="Nature">
        <title>Anoxygenic phototroph of the Chloroflexota uses a type I reaction centre.</title>
        <authorList>
            <person name="Tsuji J.M."/>
            <person name="Shaw N.A."/>
            <person name="Nagashima S."/>
            <person name="Venkiteswaran J.J."/>
            <person name="Schiff S.L."/>
            <person name="Watanabe T."/>
            <person name="Fukui M."/>
            <person name="Hanada S."/>
            <person name="Tank M."/>
            <person name="Neufeld J.D."/>
        </authorList>
    </citation>
    <scope>NUCLEOTIDE SEQUENCE</scope>
    <source>
        <strain evidence="2">L227-S17</strain>
    </source>
</reference>
<evidence type="ECO:0000313" key="4">
    <source>
        <dbReference type="Proteomes" id="UP001431572"/>
    </source>
</evidence>
<accession>A0A8T7M2S0</accession>
<dbReference type="Proteomes" id="UP000521676">
    <property type="component" value="Unassembled WGS sequence"/>
</dbReference>
<evidence type="ECO:0000313" key="2">
    <source>
        <dbReference type="EMBL" id="WJW65789.1"/>
    </source>
</evidence>
<dbReference type="Proteomes" id="UP001431572">
    <property type="component" value="Chromosome 1"/>
</dbReference>
<sequence>MAIKPLVQRPEYRWVLDQSKISNDRDGVTINGVNVRWEHIGVSITQSDACLTALEKLAAKNPGAGWDKQLADYRAFIEGCKAYCKRVRVR</sequence>
<proteinExistence type="predicted"/>
<evidence type="ECO:0000313" key="3">
    <source>
        <dbReference type="Proteomes" id="UP000521676"/>
    </source>
</evidence>
<reference evidence="1 3" key="1">
    <citation type="submission" date="2020-06" db="EMBL/GenBank/DDBJ databases">
        <title>Anoxygenic phototrophic Chloroflexota member uses a Type I reaction center.</title>
        <authorList>
            <person name="Tsuji J.M."/>
            <person name="Shaw N.A."/>
            <person name="Nagashima S."/>
            <person name="Venkiteswaran J."/>
            <person name="Schiff S.L."/>
            <person name="Hanada S."/>
            <person name="Tank M."/>
            <person name="Neufeld J.D."/>
        </authorList>
    </citation>
    <scope>NUCLEOTIDE SEQUENCE [LARGE SCALE GENOMIC DNA]</scope>
    <source>
        <strain evidence="1">L227-S17</strain>
    </source>
</reference>
<organism evidence="1 3">
    <name type="scientific">Candidatus Chlorohelix allophototropha</name>
    <dbReference type="NCBI Taxonomy" id="3003348"/>
    <lineage>
        <taxon>Bacteria</taxon>
        <taxon>Bacillati</taxon>
        <taxon>Chloroflexota</taxon>
        <taxon>Chloroflexia</taxon>
        <taxon>Candidatus Chloroheliales</taxon>
        <taxon>Candidatus Chloroheliaceae</taxon>
        <taxon>Candidatus Chlorohelix</taxon>
    </lineage>
</organism>
<dbReference type="EMBL" id="CP128399">
    <property type="protein sequence ID" value="WJW65789.1"/>
    <property type="molecule type" value="Genomic_DNA"/>
</dbReference>
<gene>
    <name evidence="1" type="ORF">HXX08_11130</name>
    <name evidence="2" type="ORF">OZ401_001568</name>
</gene>
<dbReference type="AlphaFoldDB" id="A0A8T7M2S0"/>